<comment type="caution">
    <text evidence="2">The sequence shown here is derived from an EMBL/GenBank/DDBJ whole genome shotgun (WGS) entry which is preliminary data.</text>
</comment>
<evidence type="ECO:0000313" key="3">
    <source>
        <dbReference type="Proteomes" id="UP000305202"/>
    </source>
</evidence>
<name>A0ABY2SH79_9HYPH</name>
<feature type="chain" id="PRO_5046878933" description="C-type lysozyme inhibitor domain-containing protein" evidence="1">
    <location>
        <begin position="19"/>
        <end position="119"/>
    </location>
</feature>
<keyword evidence="1" id="KW-0732">Signal</keyword>
<evidence type="ECO:0000313" key="2">
    <source>
        <dbReference type="EMBL" id="TKI03542.1"/>
    </source>
</evidence>
<evidence type="ECO:0000256" key="1">
    <source>
        <dbReference type="SAM" id="SignalP"/>
    </source>
</evidence>
<gene>
    <name evidence="2" type="ORF">FCN80_20910</name>
</gene>
<reference evidence="2 3" key="1">
    <citation type="submission" date="2019-04" db="EMBL/GenBank/DDBJ databases">
        <authorList>
            <person name="Li M."/>
            <person name="Gao C."/>
        </authorList>
    </citation>
    <scope>NUCLEOTIDE SEQUENCE [LARGE SCALE GENOMIC DNA]</scope>
    <source>
        <strain evidence="2 3">BGMRC 2031</strain>
    </source>
</reference>
<keyword evidence="3" id="KW-1185">Reference proteome</keyword>
<sequence length="119" mass="13249">MKILITSILLLISALSYADQTKIMVCDGYAVIGFNEQPVRVDGQRKNAALIADNGSMFQVVQDEYVLTSPIIHEVKRGIFRAIDAQGVIFIKRGGTYQISADGTKWLYYDNCRVAGEKM</sequence>
<protein>
    <recommendedName>
        <fullName evidence="4">C-type lysozyme inhibitor domain-containing protein</fullName>
    </recommendedName>
</protein>
<dbReference type="EMBL" id="SZPQ01000041">
    <property type="protein sequence ID" value="TKI03542.1"/>
    <property type="molecule type" value="Genomic_DNA"/>
</dbReference>
<feature type="signal peptide" evidence="1">
    <location>
        <begin position="1"/>
        <end position="18"/>
    </location>
</feature>
<dbReference type="Proteomes" id="UP000305202">
    <property type="component" value="Unassembled WGS sequence"/>
</dbReference>
<dbReference type="RefSeq" id="WP_136992282.1">
    <property type="nucleotide sequence ID" value="NZ_SZPQ01000041.1"/>
</dbReference>
<proteinExistence type="predicted"/>
<evidence type="ECO:0008006" key="4">
    <source>
        <dbReference type="Google" id="ProtNLM"/>
    </source>
</evidence>
<organism evidence="2 3">
    <name type="scientific">Martelella alba</name>
    <dbReference type="NCBI Taxonomy" id="2590451"/>
    <lineage>
        <taxon>Bacteria</taxon>
        <taxon>Pseudomonadati</taxon>
        <taxon>Pseudomonadota</taxon>
        <taxon>Alphaproteobacteria</taxon>
        <taxon>Hyphomicrobiales</taxon>
        <taxon>Aurantimonadaceae</taxon>
        <taxon>Martelella</taxon>
    </lineage>
</organism>
<accession>A0ABY2SH79</accession>